<evidence type="ECO:0000313" key="3">
    <source>
        <dbReference type="EMBL" id="EAR83064.1"/>
    </source>
</evidence>
<dbReference type="InterPro" id="IPR031567">
    <property type="entry name" value="CRIM_dom"/>
</dbReference>
<dbReference type="KEGG" id="tet:TTHERM_01026280"/>
<feature type="region of interest" description="Disordered" evidence="1">
    <location>
        <begin position="1"/>
        <end position="28"/>
    </location>
</feature>
<dbReference type="HOGENOM" id="CLU_1083706_0_0_1"/>
<dbReference type="AlphaFoldDB" id="Q22CQ1"/>
<evidence type="ECO:0000256" key="1">
    <source>
        <dbReference type="SAM" id="MobiDB-lite"/>
    </source>
</evidence>
<feature type="compositionally biased region" description="Polar residues" evidence="1">
    <location>
        <begin position="218"/>
        <end position="236"/>
    </location>
</feature>
<evidence type="ECO:0000259" key="2">
    <source>
        <dbReference type="Pfam" id="PF16978"/>
    </source>
</evidence>
<feature type="compositionally biased region" description="Basic and acidic residues" evidence="1">
    <location>
        <begin position="206"/>
        <end position="217"/>
    </location>
</feature>
<dbReference type="EMBL" id="GG662823">
    <property type="protein sequence ID" value="EAR83064.1"/>
    <property type="molecule type" value="Genomic_DNA"/>
</dbReference>
<feature type="compositionally biased region" description="Polar residues" evidence="1">
    <location>
        <begin position="1"/>
        <end position="21"/>
    </location>
</feature>
<protein>
    <recommendedName>
        <fullName evidence="2">CRIM domain-containing protein</fullName>
    </recommendedName>
</protein>
<dbReference type="RefSeq" id="XP_001030727.1">
    <property type="nucleotide sequence ID" value="XM_001030727.1"/>
</dbReference>
<proteinExistence type="predicted"/>
<keyword evidence="4" id="KW-1185">Reference proteome</keyword>
<name>Q22CQ1_TETTS</name>
<sequence length="257" mass="29783">MDKNQSGMSYEDQNSDSGNRSGNEKLIDFPTNGNSNQFKIDSGGIVPPYLFNRSSRYTDCVSNSQEEKTMKVQIYLNIEFTFDGKVEMLKVTQDLPPKQFTIDDVISLAIREFNDILEKKNSQYRINTTQSIWNLYMSKKNGKPKQDLPALDRDNLLQDTQEDMFSLDTKDQNKLWLESGKEWQNYIIQQDEGDEDFMPPPVKNNNDSKKDQVENKETQIPQEINNSKPQKSSVPRTQKKQKENTKTCFNNLCSFSK</sequence>
<dbReference type="GeneID" id="7840267"/>
<feature type="region of interest" description="Disordered" evidence="1">
    <location>
        <begin position="192"/>
        <end position="245"/>
    </location>
</feature>
<gene>
    <name evidence="3" type="ORF">TTHERM_01026280</name>
</gene>
<dbReference type="Proteomes" id="UP000009168">
    <property type="component" value="Unassembled WGS sequence"/>
</dbReference>
<feature type="domain" description="CRIM" evidence="2">
    <location>
        <begin position="56"/>
        <end position="169"/>
    </location>
</feature>
<reference evidence="4" key="1">
    <citation type="journal article" date="2006" name="PLoS Biol.">
        <title>Macronuclear genome sequence of the ciliate Tetrahymena thermophila, a model eukaryote.</title>
        <authorList>
            <person name="Eisen J.A."/>
            <person name="Coyne R.S."/>
            <person name="Wu M."/>
            <person name="Wu D."/>
            <person name="Thiagarajan M."/>
            <person name="Wortman J.R."/>
            <person name="Badger J.H."/>
            <person name="Ren Q."/>
            <person name="Amedeo P."/>
            <person name="Jones K.M."/>
            <person name="Tallon L.J."/>
            <person name="Delcher A.L."/>
            <person name="Salzberg S.L."/>
            <person name="Silva J.C."/>
            <person name="Haas B.J."/>
            <person name="Majoros W.H."/>
            <person name="Farzad M."/>
            <person name="Carlton J.M."/>
            <person name="Smith R.K. Jr."/>
            <person name="Garg J."/>
            <person name="Pearlman R.E."/>
            <person name="Karrer K.M."/>
            <person name="Sun L."/>
            <person name="Manning G."/>
            <person name="Elde N.C."/>
            <person name="Turkewitz A.P."/>
            <person name="Asai D.J."/>
            <person name="Wilkes D.E."/>
            <person name="Wang Y."/>
            <person name="Cai H."/>
            <person name="Collins K."/>
            <person name="Stewart B.A."/>
            <person name="Lee S.R."/>
            <person name="Wilamowska K."/>
            <person name="Weinberg Z."/>
            <person name="Ruzzo W.L."/>
            <person name="Wloga D."/>
            <person name="Gaertig J."/>
            <person name="Frankel J."/>
            <person name="Tsao C.-C."/>
            <person name="Gorovsky M.A."/>
            <person name="Keeling P.J."/>
            <person name="Waller R.F."/>
            <person name="Patron N.J."/>
            <person name="Cherry J.M."/>
            <person name="Stover N.A."/>
            <person name="Krieger C.J."/>
            <person name="del Toro C."/>
            <person name="Ryder H.F."/>
            <person name="Williamson S.C."/>
            <person name="Barbeau R.A."/>
            <person name="Hamilton E.P."/>
            <person name="Orias E."/>
        </authorList>
    </citation>
    <scope>NUCLEOTIDE SEQUENCE [LARGE SCALE GENOMIC DNA]</scope>
    <source>
        <strain evidence="4">SB210</strain>
    </source>
</reference>
<organism evidence="3 4">
    <name type="scientific">Tetrahymena thermophila (strain SB210)</name>
    <dbReference type="NCBI Taxonomy" id="312017"/>
    <lineage>
        <taxon>Eukaryota</taxon>
        <taxon>Sar</taxon>
        <taxon>Alveolata</taxon>
        <taxon>Ciliophora</taxon>
        <taxon>Intramacronucleata</taxon>
        <taxon>Oligohymenophorea</taxon>
        <taxon>Hymenostomatida</taxon>
        <taxon>Tetrahymenina</taxon>
        <taxon>Tetrahymenidae</taxon>
        <taxon>Tetrahymena</taxon>
    </lineage>
</organism>
<dbReference type="Pfam" id="PF16978">
    <property type="entry name" value="CRIM"/>
    <property type="match status" value="1"/>
</dbReference>
<accession>Q22CQ1</accession>
<evidence type="ECO:0000313" key="4">
    <source>
        <dbReference type="Proteomes" id="UP000009168"/>
    </source>
</evidence>
<dbReference type="InParanoid" id="Q22CQ1"/>
<dbReference type="OrthoDB" id="304732at2759"/>